<dbReference type="RefSeq" id="WP_183341097.1">
    <property type="nucleotide sequence ID" value="NZ_JACHNU010000002.1"/>
</dbReference>
<sequence>MDEAHVKLTGDLSGDYVVEDQRADGRLVLRPDLSVEAILARHGERELAPDEFDRHFGHLPADGEG</sequence>
<dbReference type="AlphaFoldDB" id="A0A840IDI9"/>
<gene>
    <name evidence="1" type="ORF">BDZ31_001720</name>
</gene>
<dbReference type="EMBL" id="JACHNU010000002">
    <property type="protein sequence ID" value="MBB4662134.1"/>
    <property type="molecule type" value="Genomic_DNA"/>
</dbReference>
<evidence type="ECO:0000313" key="1">
    <source>
        <dbReference type="EMBL" id="MBB4662134.1"/>
    </source>
</evidence>
<evidence type="ECO:0000313" key="2">
    <source>
        <dbReference type="Proteomes" id="UP000585272"/>
    </source>
</evidence>
<dbReference type="Proteomes" id="UP000585272">
    <property type="component" value="Unassembled WGS sequence"/>
</dbReference>
<comment type="caution">
    <text evidence="1">The sequence shown here is derived from an EMBL/GenBank/DDBJ whole genome shotgun (WGS) entry which is preliminary data.</text>
</comment>
<accession>A0A840IDI9</accession>
<protein>
    <submittedName>
        <fullName evidence="1">Uncharacterized protein</fullName>
    </submittedName>
</protein>
<organism evidence="1 2">
    <name type="scientific">Conexibacter arvalis</name>
    <dbReference type="NCBI Taxonomy" id="912552"/>
    <lineage>
        <taxon>Bacteria</taxon>
        <taxon>Bacillati</taxon>
        <taxon>Actinomycetota</taxon>
        <taxon>Thermoleophilia</taxon>
        <taxon>Solirubrobacterales</taxon>
        <taxon>Conexibacteraceae</taxon>
        <taxon>Conexibacter</taxon>
    </lineage>
</organism>
<keyword evidence="2" id="KW-1185">Reference proteome</keyword>
<reference evidence="1 2" key="1">
    <citation type="submission" date="2020-08" db="EMBL/GenBank/DDBJ databases">
        <title>Genomic Encyclopedia of Archaeal and Bacterial Type Strains, Phase II (KMG-II): from individual species to whole genera.</title>
        <authorList>
            <person name="Goeker M."/>
        </authorList>
    </citation>
    <scope>NUCLEOTIDE SEQUENCE [LARGE SCALE GENOMIC DNA]</scope>
    <source>
        <strain evidence="1 2">DSM 23288</strain>
    </source>
</reference>
<proteinExistence type="predicted"/>
<name>A0A840IDI9_9ACTN</name>